<dbReference type="InterPro" id="IPR002035">
    <property type="entry name" value="VWF_A"/>
</dbReference>
<feature type="compositionally biased region" description="Low complexity" evidence="1">
    <location>
        <begin position="33"/>
        <end position="42"/>
    </location>
</feature>
<dbReference type="InterPro" id="IPR036465">
    <property type="entry name" value="vWFA_dom_sf"/>
</dbReference>
<dbReference type="CDD" id="cd00198">
    <property type="entry name" value="vWFA"/>
    <property type="match status" value="1"/>
</dbReference>
<gene>
    <name evidence="3" type="ORF">HYX28_06630</name>
</gene>
<organism evidence="3 4">
    <name type="scientific">Candidatus Korobacter versatilis</name>
    <dbReference type="NCBI Taxonomy" id="658062"/>
    <lineage>
        <taxon>Bacteria</taxon>
        <taxon>Pseudomonadati</taxon>
        <taxon>Acidobacteriota</taxon>
        <taxon>Terriglobia</taxon>
        <taxon>Terriglobales</taxon>
        <taxon>Candidatus Korobacteraceae</taxon>
        <taxon>Candidatus Korobacter</taxon>
    </lineage>
</organism>
<dbReference type="InterPro" id="IPR017802">
    <property type="entry name" value="VWFA-rel_acidobac-type"/>
</dbReference>
<feature type="region of interest" description="Disordered" evidence="1">
    <location>
        <begin position="1"/>
        <end position="59"/>
    </location>
</feature>
<evidence type="ECO:0000256" key="1">
    <source>
        <dbReference type="SAM" id="MobiDB-lite"/>
    </source>
</evidence>
<dbReference type="Proteomes" id="UP000779809">
    <property type="component" value="Unassembled WGS sequence"/>
</dbReference>
<accession>A0A932A827</accession>
<dbReference type="AlphaFoldDB" id="A0A932A827"/>
<feature type="domain" description="VWFA" evidence="2">
    <location>
        <begin position="118"/>
        <end position="288"/>
    </location>
</feature>
<dbReference type="EMBL" id="JACPNR010000009">
    <property type="protein sequence ID" value="MBI2678439.1"/>
    <property type="molecule type" value="Genomic_DNA"/>
</dbReference>
<protein>
    <submittedName>
        <fullName evidence="3">VWA domain-containing protein</fullName>
    </submittedName>
</protein>
<sequence>MLPATLAFAQQQDQVTPEELERLPRATTSTVETTPQPAATSPAPQPQPGITRGTTGQVEQRGEGYLIRKEVQEVQLYATVYDQKQRMITNLNRNDFAVFEDNQAQQITSFRLMDVPVSLGIVIDNSGSMRDKRSAVNNAALNLVRASNPQDEVFVVNFNDEYWLDQDFTANIGQMKEALEKVDSRGGTALYDAVIASADHLSKNGTKDKKVLIVVTDGEDNASRESLERAVRTLQDENGPVVYTIGILGDDREARRAKRALTQLALETGGVYFVPKDATEVDEISRAVAHDIRNQYIIGYKPTNPQSRGGYRTVKVEARASGYGKLQVRTRSGYYAEQQRAAKQQQ</sequence>
<name>A0A932A827_9BACT</name>
<proteinExistence type="predicted"/>
<evidence type="ECO:0000313" key="3">
    <source>
        <dbReference type="EMBL" id="MBI2678439.1"/>
    </source>
</evidence>
<dbReference type="SMART" id="SM00327">
    <property type="entry name" value="VWA"/>
    <property type="match status" value="1"/>
</dbReference>
<evidence type="ECO:0000259" key="2">
    <source>
        <dbReference type="PROSITE" id="PS50234"/>
    </source>
</evidence>
<dbReference type="PROSITE" id="PS50234">
    <property type="entry name" value="VWFA"/>
    <property type="match status" value="1"/>
</dbReference>
<comment type="caution">
    <text evidence="3">The sequence shown here is derived from an EMBL/GenBank/DDBJ whole genome shotgun (WGS) entry which is preliminary data.</text>
</comment>
<dbReference type="SUPFAM" id="SSF53300">
    <property type="entry name" value="vWA-like"/>
    <property type="match status" value="1"/>
</dbReference>
<reference evidence="3" key="1">
    <citation type="submission" date="2020-07" db="EMBL/GenBank/DDBJ databases">
        <title>Huge and variable diversity of episymbiotic CPR bacteria and DPANN archaea in groundwater ecosystems.</title>
        <authorList>
            <person name="He C.Y."/>
            <person name="Keren R."/>
            <person name="Whittaker M."/>
            <person name="Farag I.F."/>
            <person name="Doudna J."/>
            <person name="Cate J.H.D."/>
            <person name="Banfield J.F."/>
        </authorList>
    </citation>
    <scope>NUCLEOTIDE SEQUENCE</scope>
    <source>
        <strain evidence="3">NC_groundwater_580_Pr5_B-0.1um_64_19</strain>
    </source>
</reference>
<dbReference type="Gene3D" id="3.40.50.410">
    <property type="entry name" value="von Willebrand factor, type A domain"/>
    <property type="match status" value="1"/>
</dbReference>
<dbReference type="Pfam" id="PF00092">
    <property type="entry name" value="VWA"/>
    <property type="match status" value="1"/>
</dbReference>
<dbReference type="NCBIfam" id="TIGR03436">
    <property type="entry name" value="acidobact_VWFA"/>
    <property type="match status" value="1"/>
</dbReference>
<evidence type="ECO:0000313" key="4">
    <source>
        <dbReference type="Proteomes" id="UP000779809"/>
    </source>
</evidence>